<dbReference type="Proteomes" id="UP001500897">
    <property type="component" value="Unassembled WGS sequence"/>
</dbReference>
<dbReference type="EMBL" id="BAAANS010000038">
    <property type="protein sequence ID" value="GAA2110404.1"/>
    <property type="molecule type" value="Genomic_DNA"/>
</dbReference>
<proteinExistence type="predicted"/>
<sequence>MSRTRPARPARRFPPADRTLLVVIVILLARTPDAAHLLPAATLLTTRLAPLLRTP</sequence>
<organism evidence="1 2">
    <name type="scientific">Kitasatospora saccharophila</name>
    <dbReference type="NCBI Taxonomy" id="407973"/>
    <lineage>
        <taxon>Bacteria</taxon>
        <taxon>Bacillati</taxon>
        <taxon>Actinomycetota</taxon>
        <taxon>Actinomycetes</taxon>
        <taxon>Kitasatosporales</taxon>
        <taxon>Streptomycetaceae</taxon>
        <taxon>Kitasatospora</taxon>
    </lineage>
</organism>
<evidence type="ECO:0000313" key="2">
    <source>
        <dbReference type="Proteomes" id="UP001500897"/>
    </source>
</evidence>
<protein>
    <recommendedName>
        <fullName evidence="3">Secreted protein</fullName>
    </recommendedName>
</protein>
<gene>
    <name evidence="1" type="ORF">GCM10009759_51720</name>
</gene>
<keyword evidence="2" id="KW-1185">Reference proteome</keyword>
<reference evidence="2" key="1">
    <citation type="journal article" date="2019" name="Int. J. Syst. Evol. Microbiol.">
        <title>The Global Catalogue of Microorganisms (GCM) 10K type strain sequencing project: providing services to taxonomists for standard genome sequencing and annotation.</title>
        <authorList>
            <consortium name="The Broad Institute Genomics Platform"/>
            <consortium name="The Broad Institute Genome Sequencing Center for Infectious Disease"/>
            <person name="Wu L."/>
            <person name="Ma J."/>
        </authorList>
    </citation>
    <scope>NUCLEOTIDE SEQUENCE [LARGE SCALE GENOMIC DNA]</scope>
    <source>
        <strain evidence="2">JCM 14559</strain>
    </source>
</reference>
<comment type="caution">
    <text evidence="1">The sequence shown here is derived from an EMBL/GenBank/DDBJ whole genome shotgun (WGS) entry which is preliminary data.</text>
</comment>
<accession>A0ABP5J414</accession>
<evidence type="ECO:0000313" key="1">
    <source>
        <dbReference type="EMBL" id="GAA2110404.1"/>
    </source>
</evidence>
<evidence type="ECO:0008006" key="3">
    <source>
        <dbReference type="Google" id="ProtNLM"/>
    </source>
</evidence>
<name>A0ABP5J414_9ACTN</name>
<dbReference type="RefSeq" id="WP_344555075.1">
    <property type="nucleotide sequence ID" value="NZ_BAAANS010000038.1"/>
</dbReference>